<dbReference type="PANTHER" id="PTHR43099">
    <property type="entry name" value="UPF0053 PROTEIN YRKA"/>
    <property type="match status" value="1"/>
</dbReference>
<reference evidence="3 4" key="1">
    <citation type="submission" date="2023-10" db="EMBL/GenBank/DDBJ databases">
        <title>Screening of Alkalihalobacillus lindianensis BZ-TG-R113 and Its Alleviation of Salt Stress on Rapeseed Growth.</title>
        <authorList>
            <person name="Zhao B."/>
            <person name="Guo T."/>
        </authorList>
    </citation>
    <scope>NUCLEOTIDE SEQUENCE [LARGE SCALE GENOMIC DNA]</scope>
    <source>
        <strain evidence="3 4">BZ-TG-R113</strain>
    </source>
</reference>
<comment type="caution">
    <text evidence="3">The sequence shown here is derived from an EMBL/GenBank/DDBJ whole genome shotgun (WGS) entry which is preliminary data.</text>
</comment>
<feature type="non-terminal residue" evidence="3">
    <location>
        <position position="1"/>
    </location>
</feature>
<dbReference type="InterPro" id="IPR002550">
    <property type="entry name" value="CNNM"/>
</dbReference>
<dbReference type="PROSITE" id="PS51846">
    <property type="entry name" value="CNNM"/>
    <property type="match status" value="1"/>
</dbReference>
<dbReference type="PANTHER" id="PTHR43099:SF2">
    <property type="entry name" value="UPF0053 PROTEIN YRKA"/>
    <property type="match status" value="1"/>
</dbReference>
<keyword evidence="1" id="KW-0812">Transmembrane</keyword>
<evidence type="ECO:0000256" key="1">
    <source>
        <dbReference type="PROSITE-ProRule" id="PRU01193"/>
    </source>
</evidence>
<keyword evidence="4" id="KW-1185">Reference proteome</keyword>
<gene>
    <name evidence="3" type="ORF">RYX56_25250</name>
</gene>
<evidence type="ECO:0000313" key="4">
    <source>
        <dbReference type="Proteomes" id="UP001287282"/>
    </source>
</evidence>
<organism evidence="3 4">
    <name type="scientific">Alkalihalophilus lindianensis</name>
    <dbReference type="NCBI Taxonomy" id="1630542"/>
    <lineage>
        <taxon>Bacteria</taxon>
        <taxon>Bacillati</taxon>
        <taxon>Bacillota</taxon>
        <taxon>Bacilli</taxon>
        <taxon>Bacillales</taxon>
        <taxon>Bacillaceae</taxon>
        <taxon>Alkalihalophilus</taxon>
    </lineage>
</organism>
<feature type="domain" description="CNNM transmembrane" evidence="2">
    <location>
        <begin position="1"/>
        <end position="28"/>
    </location>
</feature>
<dbReference type="InterPro" id="IPR046342">
    <property type="entry name" value="CBS_dom_sf"/>
</dbReference>
<dbReference type="Gene3D" id="3.10.580.10">
    <property type="entry name" value="CBS-domain"/>
    <property type="match status" value="1"/>
</dbReference>
<dbReference type="InterPro" id="IPR051676">
    <property type="entry name" value="UPF0053_domain"/>
</dbReference>
<accession>A0ABU3XJR8</accession>
<evidence type="ECO:0000259" key="2">
    <source>
        <dbReference type="PROSITE" id="PS51846"/>
    </source>
</evidence>
<sequence length="78" mass="9249">ENEIAHTEEELRIILSESFKSGEINQSEFKYVNKIFDFVDRIAKEIMVPRTEIVSLSKDDTLEALLRVIREEKFTRYP</sequence>
<dbReference type="Proteomes" id="UP001287282">
    <property type="component" value="Unassembled WGS sequence"/>
</dbReference>
<proteinExistence type="predicted"/>
<dbReference type="SUPFAM" id="SSF54631">
    <property type="entry name" value="CBS-domain pair"/>
    <property type="match status" value="1"/>
</dbReference>
<name>A0ABU3XJR8_9BACI</name>
<keyword evidence="1" id="KW-1133">Transmembrane helix</keyword>
<evidence type="ECO:0000313" key="3">
    <source>
        <dbReference type="EMBL" id="MDV2687659.1"/>
    </source>
</evidence>
<keyword evidence="1" id="KW-0472">Membrane</keyword>
<feature type="non-terminal residue" evidence="3">
    <location>
        <position position="78"/>
    </location>
</feature>
<dbReference type="EMBL" id="JAWJBA010001031">
    <property type="protein sequence ID" value="MDV2687659.1"/>
    <property type="molecule type" value="Genomic_DNA"/>
</dbReference>
<protein>
    <recommendedName>
        <fullName evidence="2">CNNM transmembrane domain-containing protein</fullName>
    </recommendedName>
</protein>